<dbReference type="PROSITE" id="PS52050">
    <property type="entry name" value="WYL"/>
    <property type="match status" value="1"/>
</dbReference>
<keyword evidence="4" id="KW-1185">Reference proteome</keyword>
<protein>
    <submittedName>
        <fullName evidence="3">Hypothetical transcriptional regulatory protein</fullName>
    </submittedName>
</protein>
<dbReference type="EMBL" id="CP001389">
    <property type="protein sequence ID" value="ACP24524.1"/>
    <property type="molecule type" value="Genomic_DNA"/>
</dbReference>
<dbReference type="SUPFAM" id="SSF46785">
    <property type="entry name" value="Winged helix' DNA-binding domain"/>
    <property type="match status" value="1"/>
</dbReference>
<dbReference type="Pfam" id="PF13280">
    <property type="entry name" value="WYL"/>
    <property type="match status" value="1"/>
</dbReference>
<dbReference type="eggNOG" id="COG2378">
    <property type="taxonomic scope" value="Bacteria"/>
</dbReference>
<dbReference type="InterPro" id="IPR036388">
    <property type="entry name" value="WH-like_DNA-bd_sf"/>
</dbReference>
<organism evidence="3 4">
    <name type="scientific">Sinorhizobium fredii (strain NBRC 101917 / NGR234)</name>
    <dbReference type="NCBI Taxonomy" id="394"/>
    <lineage>
        <taxon>Bacteria</taxon>
        <taxon>Pseudomonadati</taxon>
        <taxon>Pseudomonadota</taxon>
        <taxon>Alphaproteobacteria</taxon>
        <taxon>Hyphomicrobiales</taxon>
        <taxon>Rhizobiaceae</taxon>
        <taxon>Sinorhizobium/Ensifer group</taxon>
        <taxon>Sinorhizobium</taxon>
    </lineage>
</organism>
<dbReference type="Pfam" id="PF08279">
    <property type="entry name" value="HTH_11"/>
    <property type="match status" value="1"/>
</dbReference>
<dbReference type="KEGG" id="rhi:NGR_c07310"/>
<feature type="domain" description="Helix-turn-helix type 11" evidence="1">
    <location>
        <begin position="37"/>
        <end position="91"/>
    </location>
</feature>
<accession>C3M8H8</accession>
<evidence type="ECO:0000259" key="1">
    <source>
        <dbReference type="Pfam" id="PF08279"/>
    </source>
</evidence>
<dbReference type="PANTHER" id="PTHR34580:SF3">
    <property type="entry name" value="PROTEIN PAFB"/>
    <property type="match status" value="1"/>
</dbReference>
<feature type="domain" description="WYL" evidence="2">
    <location>
        <begin position="169"/>
        <end position="234"/>
    </location>
</feature>
<dbReference type="InterPro" id="IPR026881">
    <property type="entry name" value="WYL_dom"/>
</dbReference>
<dbReference type="PATRIC" id="fig|394.7.peg.3547"/>
<name>C3M8H8_SINFN</name>
<gene>
    <name evidence="3" type="ordered locus">NGR_c07310</name>
</gene>
<dbReference type="PANTHER" id="PTHR34580">
    <property type="match status" value="1"/>
</dbReference>
<dbReference type="AlphaFoldDB" id="C3M8H8"/>
<dbReference type="InterPro" id="IPR051534">
    <property type="entry name" value="CBASS_pafABC_assoc_protein"/>
</dbReference>
<evidence type="ECO:0000313" key="3">
    <source>
        <dbReference type="EMBL" id="ACP24524.1"/>
    </source>
</evidence>
<sequence length="268" mass="30200">MPIFQSVGTCYSSVQLTGFCQETFPSDGVFAMRKAARLFEIIQILRLARQPITAAEIGEKLEVTPRSIYRDIVALQAMRVPIEGERGLGYILRPGFDLPPLMFSIEETEAIVLALALLARTGDEELKTAAQRVNRKITGAVPEPLRLVFQSQALHAWGTIAAPPPAVDLAMIRRAIRDEQKLALDYRDELGRATERTVQPLALIYYSEHAMMVAWCELRQDIRNFRADRVEHCEPVGAHFRGEGEKLRQLWMAGWRKNAGRALEARDS</sequence>
<evidence type="ECO:0000313" key="4">
    <source>
        <dbReference type="Proteomes" id="UP000001054"/>
    </source>
</evidence>
<reference evidence="3 4" key="1">
    <citation type="journal article" date="2009" name="Appl. Environ. Microbiol.">
        <title>Rhizobium sp. strain NGR234 possesses a remarkable number of secretion systems.</title>
        <authorList>
            <person name="Schmeisser C."/>
            <person name="Liesegang H."/>
            <person name="Krysciak D."/>
            <person name="Bakkou N."/>
            <person name="Le Quere A."/>
            <person name="Wollherr A."/>
            <person name="Heinemeyer I."/>
            <person name="Morgenstern B."/>
            <person name="Pommerening-Roeser A."/>
            <person name="Flores M."/>
            <person name="Palacios R."/>
            <person name="Brenner S."/>
            <person name="Gottschalk G."/>
            <person name="Schmitz R.A."/>
            <person name="Broughton W.J."/>
            <person name="Perret X."/>
            <person name="Strittmatter A.W."/>
            <person name="Streit W.R."/>
        </authorList>
    </citation>
    <scope>NUCLEOTIDE SEQUENCE [LARGE SCALE GENOMIC DNA]</scope>
    <source>
        <strain evidence="4">NBRC 101917 / NGR234</strain>
    </source>
</reference>
<proteinExistence type="predicted"/>
<dbReference type="Gene3D" id="1.10.10.10">
    <property type="entry name" value="Winged helix-like DNA-binding domain superfamily/Winged helix DNA-binding domain"/>
    <property type="match status" value="1"/>
</dbReference>
<dbReference type="OrthoDB" id="9807255at2"/>
<dbReference type="Proteomes" id="UP000001054">
    <property type="component" value="Chromosome"/>
</dbReference>
<dbReference type="InterPro" id="IPR036390">
    <property type="entry name" value="WH_DNA-bd_sf"/>
</dbReference>
<dbReference type="HOGENOM" id="CLU_041141_7_1_5"/>
<dbReference type="InterPro" id="IPR013196">
    <property type="entry name" value="HTH_11"/>
</dbReference>
<evidence type="ECO:0000259" key="2">
    <source>
        <dbReference type="Pfam" id="PF13280"/>
    </source>
</evidence>
<dbReference type="STRING" id="394.NGR_c07310"/>